<sequence length="97" mass="10909">MNKNTVFILESLVVLGVSNYLLFEALQYFVTLNLLHSRNCCKLCETGINCNLFSVVKGSLICLCTCLSKIFLIENSQFVDAKEILHLLKTPPGLQRL</sequence>
<reference evidence="2" key="1">
    <citation type="submission" date="2020-07" db="EMBL/GenBank/DDBJ databases">
        <title>Multicomponent nature underlies the extraordinary mechanical properties of spider dragline silk.</title>
        <authorList>
            <person name="Kono N."/>
            <person name="Nakamura H."/>
            <person name="Mori M."/>
            <person name="Yoshida Y."/>
            <person name="Ohtoshi R."/>
            <person name="Malay A.D."/>
            <person name="Moran D.A.P."/>
            <person name="Tomita M."/>
            <person name="Numata K."/>
            <person name="Arakawa K."/>
        </authorList>
    </citation>
    <scope>NUCLEOTIDE SEQUENCE</scope>
</reference>
<evidence type="ECO:0000313" key="2">
    <source>
        <dbReference type="EMBL" id="GFR19383.1"/>
    </source>
</evidence>
<dbReference type="Proteomes" id="UP000887116">
    <property type="component" value="Unassembled WGS sequence"/>
</dbReference>
<proteinExistence type="predicted"/>
<gene>
    <name evidence="2" type="ORF">TNCT_224281</name>
</gene>
<comment type="caution">
    <text evidence="2">The sequence shown here is derived from an EMBL/GenBank/DDBJ whole genome shotgun (WGS) entry which is preliminary data.</text>
</comment>
<keyword evidence="3" id="KW-1185">Reference proteome</keyword>
<feature type="transmembrane region" description="Helical" evidence="1">
    <location>
        <begin position="6"/>
        <end position="23"/>
    </location>
</feature>
<keyword evidence="1" id="KW-0812">Transmembrane</keyword>
<keyword evidence="1" id="KW-1133">Transmembrane helix</keyword>
<keyword evidence="1" id="KW-0472">Membrane</keyword>
<protein>
    <submittedName>
        <fullName evidence="2">Uncharacterized protein</fullName>
    </submittedName>
</protein>
<organism evidence="2 3">
    <name type="scientific">Trichonephila clavata</name>
    <name type="common">Joro spider</name>
    <name type="synonym">Nephila clavata</name>
    <dbReference type="NCBI Taxonomy" id="2740835"/>
    <lineage>
        <taxon>Eukaryota</taxon>
        <taxon>Metazoa</taxon>
        <taxon>Ecdysozoa</taxon>
        <taxon>Arthropoda</taxon>
        <taxon>Chelicerata</taxon>
        <taxon>Arachnida</taxon>
        <taxon>Araneae</taxon>
        <taxon>Araneomorphae</taxon>
        <taxon>Entelegynae</taxon>
        <taxon>Araneoidea</taxon>
        <taxon>Nephilidae</taxon>
        <taxon>Trichonephila</taxon>
    </lineage>
</organism>
<name>A0A8X6HB43_TRICU</name>
<dbReference type="AlphaFoldDB" id="A0A8X6HB43"/>
<accession>A0A8X6HB43</accession>
<evidence type="ECO:0000256" key="1">
    <source>
        <dbReference type="SAM" id="Phobius"/>
    </source>
</evidence>
<evidence type="ECO:0000313" key="3">
    <source>
        <dbReference type="Proteomes" id="UP000887116"/>
    </source>
</evidence>
<dbReference type="EMBL" id="BMAO01037673">
    <property type="protein sequence ID" value="GFR19383.1"/>
    <property type="molecule type" value="Genomic_DNA"/>
</dbReference>